<comment type="caution">
    <text evidence="1">The sequence shown here is derived from an EMBL/GenBank/DDBJ whole genome shotgun (WGS) entry which is preliminary data.</text>
</comment>
<dbReference type="InParanoid" id="A0A482XCR0"/>
<organism evidence="1 2">
    <name type="scientific">Laodelphax striatellus</name>
    <name type="common">Small brown planthopper</name>
    <name type="synonym">Delphax striatella</name>
    <dbReference type="NCBI Taxonomy" id="195883"/>
    <lineage>
        <taxon>Eukaryota</taxon>
        <taxon>Metazoa</taxon>
        <taxon>Ecdysozoa</taxon>
        <taxon>Arthropoda</taxon>
        <taxon>Hexapoda</taxon>
        <taxon>Insecta</taxon>
        <taxon>Pterygota</taxon>
        <taxon>Neoptera</taxon>
        <taxon>Paraneoptera</taxon>
        <taxon>Hemiptera</taxon>
        <taxon>Auchenorrhyncha</taxon>
        <taxon>Fulgoroidea</taxon>
        <taxon>Delphacidae</taxon>
        <taxon>Criomorphinae</taxon>
        <taxon>Laodelphax</taxon>
    </lineage>
</organism>
<gene>
    <name evidence="1" type="ORF">LSTR_LSTR001249</name>
</gene>
<protein>
    <submittedName>
        <fullName evidence="1">Uncharacterized protein</fullName>
    </submittedName>
</protein>
<dbReference type="EMBL" id="QKKF02013261">
    <property type="protein sequence ID" value="RZF43071.1"/>
    <property type="molecule type" value="Genomic_DNA"/>
</dbReference>
<evidence type="ECO:0000313" key="1">
    <source>
        <dbReference type="EMBL" id="RZF43071.1"/>
    </source>
</evidence>
<name>A0A482XCR0_LAOST</name>
<proteinExistence type="predicted"/>
<reference evidence="1 2" key="1">
    <citation type="journal article" date="2017" name="Gigascience">
        <title>Genome sequence of the small brown planthopper, Laodelphax striatellus.</title>
        <authorList>
            <person name="Zhu J."/>
            <person name="Jiang F."/>
            <person name="Wang X."/>
            <person name="Yang P."/>
            <person name="Bao Y."/>
            <person name="Zhao W."/>
            <person name="Wang W."/>
            <person name="Lu H."/>
            <person name="Wang Q."/>
            <person name="Cui N."/>
            <person name="Li J."/>
            <person name="Chen X."/>
            <person name="Luo L."/>
            <person name="Yu J."/>
            <person name="Kang L."/>
            <person name="Cui F."/>
        </authorList>
    </citation>
    <scope>NUCLEOTIDE SEQUENCE [LARGE SCALE GENOMIC DNA]</scope>
    <source>
        <strain evidence="1">Lst14</strain>
    </source>
</reference>
<dbReference type="AlphaFoldDB" id="A0A482XCR0"/>
<evidence type="ECO:0000313" key="2">
    <source>
        <dbReference type="Proteomes" id="UP000291343"/>
    </source>
</evidence>
<accession>A0A482XCR0</accession>
<dbReference type="Proteomes" id="UP000291343">
    <property type="component" value="Unassembled WGS sequence"/>
</dbReference>
<sequence>MRPIAAFSYNLRHDTSLAHVSPLKYSQVHNHRVRFESRGSSCISYNLHYSPLTTTVFLRVVLIPQIWKFYEQEVRNTAHLLPFIKLYKHYWKLFRASVEPDLDRRLLSKRTPENVKILPERVSLALSSLSFSTAFIVRPPTSCMILNSNFAPPLNSKNLMLSEDGIKLIVKLVLFSSMELLHLSFAWGDS</sequence>
<keyword evidence="2" id="KW-1185">Reference proteome</keyword>